<sequence length="302" mass="34217">MGRASKIMAPTSCFTGQVHYLPDAPQAYGAMITRPKAAPAQSRSTDLVQTRTHLRFNNRRVRVTSWQLDAAMKNRGAMVDFLSDALPYISQAATLVIAAAAVIFSHRASKDVGRRELTTKMWEKRTDTYTEILRATQDLDPTRRPTPEGFVTQSEDAPPEDMQLLARDLESEEWKEFTARVDSFASDEVRYLFYLWLASLSGWSWLIMKCVIHYGRDPIKYSEADNELQRSYKATHSVCLELTAQVRAELAFKQRNVRKVSVTGPDKYFGAVTDVEFTRGKQTDLEPLHAAQISTLRRGAET</sequence>
<reference evidence="1 2" key="1">
    <citation type="journal article" date="2019" name="Int. J. Syst. Evol. Microbiol.">
        <title>The Global Catalogue of Microorganisms (GCM) 10K type strain sequencing project: providing services to taxonomists for standard genome sequencing and annotation.</title>
        <authorList>
            <consortium name="The Broad Institute Genomics Platform"/>
            <consortium name="The Broad Institute Genome Sequencing Center for Infectious Disease"/>
            <person name="Wu L."/>
            <person name="Ma J."/>
        </authorList>
    </citation>
    <scope>NUCLEOTIDE SEQUENCE [LARGE SCALE GENOMIC DNA]</scope>
    <source>
        <strain evidence="1 2">JCM 11448</strain>
    </source>
</reference>
<evidence type="ECO:0000313" key="2">
    <source>
        <dbReference type="Proteomes" id="UP001500282"/>
    </source>
</evidence>
<dbReference type="EMBL" id="BAAAIH010000010">
    <property type="protein sequence ID" value="GAA1265243.1"/>
    <property type="molecule type" value="Genomic_DNA"/>
</dbReference>
<proteinExistence type="predicted"/>
<comment type="caution">
    <text evidence="1">The sequence shown here is derived from an EMBL/GenBank/DDBJ whole genome shotgun (WGS) entry which is preliminary data.</text>
</comment>
<name>A0ABN1WTX4_9ACTN</name>
<evidence type="ECO:0000313" key="1">
    <source>
        <dbReference type="EMBL" id="GAA1265243.1"/>
    </source>
</evidence>
<accession>A0ABN1WTX4</accession>
<protein>
    <submittedName>
        <fullName evidence="1">Uncharacterized protein</fullName>
    </submittedName>
</protein>
<dbReference type="Proteomes" id="UP001500282">
    <property type="component" value="Unassembled WGS sequence"/>
</dbReference>
<gene>
    <name evidence="1" type="ORF">GCM10009579_24600</name>
</gene>
<organism evidence="1 2">
    <name type="scientific">Streptomyces javensis</name>
    <dbReference type="NCBI Taxonomy" id="114698"/>
    <lineage>
        <taxon>Bacteria</taxon>
        <taxon>Bacillati</taxon>
        <taxon>Actinomycetota</taxon>
        <taxon>Actinomycetes</taxon>
        <taxon>Kitasatosporales</taxon>
        <taxon>Streptomycetaceae</taxon>
        <taxon>Streptomyces</taxon>
        <taxon>Streptomyces violaceusniger group</taxon>
    </lineage>
</organism>
<keyword evidence="2" id="KW-1185">Reference proteome</keyword>